<dbReference type="PANTHER" id="PTHR43542:SF1">
    <property type="entry name" value="METHYLTRANSFERASE"/>
    <property type="match status" value="1"/>
</dbReference>
<dbReference type="GO" id="GO:0052913">
    <property type="term" value="F:16S rRNA (guanine(966)-N(2))-methyltransferase activity"/>
    <property type="evidence" value="ECO:0007669"/>
    <property type="project" value="UniProtKB-EC"/>
</dbReference>
<protein>
    <submittedName>
        <fullName evidence="4">16S rRNA (Guanine(966)-N(2))-methyltransferase RsmD</fullName>
        <ecNumber evidence="4">2.1.1.171</ecNumber>
    </submittedName>
</protein>
<dbReference type="PANTHER" id="PTHR43542">
    <property type="entry name" value="METHYLTRANSFERASE"/>
    <property type="match status" value="1"/>
</dbReference>
<name>A0ABU5EDA9_9PROT</name>
<keyword evidence="1 4" id="KW-0489">Methyltransferase</keyword>
<dbReference type="EC" id="2.1.1.171" evidence="4"/>
<dbReference type="InterPro" id="IPR002052">
    <property type="entry name" value="DNA_methylase_N6_adenine_CS"/>
</dbReference>
<comment type="caution">
    <text evidence="4">The sequence shown here is derived from an EMBL/GenBank/DDBJ whole genome shotgun (WGS) entry which is preliminary data.</text>
</comment>
<keyword evidence="5" id="KW-1185">Reference proteome</keyword>
<sequence>MRIDSGAHKGKKLVVPEGRDVRPTGDRARQAIFNMLMHGLDAVRDAAVLDAFAGSAALGLEALSRGAASLVAFDTDPQALAAMRANVAGCREESRTTIRQADALRPPPAAGFGAAAPATLVFLDPPYGKDMVPAALTALDKARWIAPGAVVVVELDRRDPFDLPIGYALETDRNYGKARILILRKN</sequence>
<evidence type="ECO:0000256" key="1">
    <source>
        <dbReference type="ARBA" id="ARBA00022603"/>
    </source>
</evidence>
<feature type="region of interest" description="Disordered" evidence="3">
    <location>
        <begin position="1"/>
        <end position="22"/>
    </location>
</feature>
<evidence type="ECO:0000313" key="4">
    <source>
        <dbReference type="EMBL" id="MDY0884297.1"/>
    </source>
</evidence>
<dbReference type="PROSITE" id="PS00092">
    <property type="entry name" value="N6_MTASE"/>
    <property type="match status" value="1"/>
</dbReference>
<dbReference type="RefSeq" id="WP_320509363.1">
    <property type="nucleotide sequence ID" value="NZ_JAXCLW010000004.1"/>
</dbReference>
<dbReference type="InterPro" id="IPR029063">
    <property type="entry name" value="SAM-dependent_MTases_sf"/>
</dbReference>
<proteinExistence type="predicted"/>
<dbReference type="Proteomes" id="UP001279642">
    <property type="component" value="Unassembled WGS sequence"/>
</dbReference>
<reference evidence="4 5" key="1">
    <citation type="journal article" date="2016" name="Antonie Van Leeuwenhoek">
        <title>Dongia soli sp. nov., isolated from soil from Dokdo, Korea.</title>
        <authorList>
            <person name="Kim D.U."/>
            <person name="Lee H."/>
            <person name="Kim H."/>
            <person name="Kim S.G."/>
            <person name="Ka J.O."/>
        </authorList>
    </citation>
    <scope>NUCLEOTIDE SEQUENCE [LARGE SCALE GENOMIC DNA]</scope>
    <source>
        <strain evidence="4 5">D78</strain>
    </source>
</reference>
<dbReference type="PIRSF" id="PIRSF004553">
    <property type="entry name" value="CHP00095"/>
    <property type="match status" value="1"/>
</dbReference>
<dbReference type="InterPro" id="IPR004398">
    <property type="entry name" value="RNA_MeTrfase_RsmD"/>
</dbReference>
<gene>
    <name evidence="4" type="primary">rsmD</name>
    <name evidence="4" type="ORF">SMD27_15745</name>
</gene>
<organism evidence="4 5">
    <name type="scientific">Dongia soli</name>
    <dbReference type="NCBI Taxonomy" id="600628"/>
    <lineage>
        <taxon>Bacteria</taxon>
        <taxon>Pseudomonadati</taxon>
        <taxon>Pseudomonadota</taxon>
        <taxon>Alphaproteobacteria</taxon>
        <taxon>Rhodospirillales</taxon>
        <taxon>Dongiaceae</taxon>
        <taxon>Dongia</taxon>
    </lineage>
</organism>
<dbReference type="EMBL" id="JAXCLW010000004">
    <property type="protein sequence ID" value="MDY0884297.1"/>
    <property type="molecule type" value="Genomic_DNA"/>
</dbReference>
<accession>A0ABU5EDA9</accession>
<evidence type="ECO:0000313" key="5">
    <source>
        <dbReference type="Proteomes" id="UP001279642"/>
    </source>
</evidence>
<evidence type="ECO:0000256" key="2">
    <source>
        <dbReference type="ARBA" id="ARBA00022679"/>
    </source>
</evidence>
<dbReference type="Gene3D" id="3.40.50.150">
    <property type="entry name" value="Vaccinia Virus protein VP39"/>
    <property type="match status" value="1"/>
</dbReference>
<keyword evidence="2 4" id="KW-0808">Transferase</keyword>
<dbReference type="SUPFAM" id="SSF53335">
    <property type="entry name" value="S-adenosyl-L-methionine-dependent methyltransferases"/>
    <property type="match status" value="1"/>
</dbReference>
<dbReference type="CDD" id="cd02440">
    <property type="entry name" value="AdoMet_MTases"/>
    <property type="match status" value="1"/>
</dbReference>
<evidence type="ECO:0000256" key="3">
    <source>
        <dbReference type="SAM" id="MobiDB-lite"/>
    </source>
</evidence>
<dbReference type="NCBIfam" id="TIGR00095">
    <property type="entry name" value="16S rRNA (guanine(966)-N(2))-methyltransferase RsmD"/>
    <property type="match status" value="1"/>
</dbReference>
<dbReference type="Pfam" id="PF03602">
    <property type="entry name" value="Cons_hypoth95"/>
    <property type="match status" value="1"/>
</dbReference>